<dbReference type="GeneID" id="24589010"/>
<name>A0A922IP49_SCHHA</name>
<keyword evidence="4" id="KW-1185">Reference proteome</keyword>
<feature type="coiled-coil region" evidence="1">
    <location>
        <begin position="1792"/>
        <end position="1833"/>
    </location>
</feature>
<comment type="caution">
    <text evidence="3">The sequence shown here is derived from an EMBL/GenBank/DDBJ whole genome shotgun (WGS) entry which is preliminary data.</text>
</comment>
<evidence type="ECO:0000256" key="1">
    <source>
        <dbReference type="SAM" id="Coils"/>
    </source>
</evidence>
<feature type="compositionally biased region" description="Low complexity" evidence="2">
    <location>
        <begin position="699"/>
        <end position="710"/>
    </location>
</feature>
<feature type="compositionally biased region" description="Polar residues" evidence="2">
    <location>
        <begin position="545"/>
        <end position="577"/>
    </location>
</feature>
<dbReference type="CTD" id="24589010"/>
<evidence type="ECO:0000256" key="2">
    <source>
        <dbReference type="SAM" id="MobiDB-lite"/>
    </source>
</evidence>
<feature type="compositionally biased region" description="Polar residues" evidence="2">
    <location>
        <begin position="1736"/>
        <end position="1752"/>
    </location>
</feature>
<feature type="compositionally biased region" description="Polar residues" evidence="2">
    <location>
        <begin position="651"/>
        <end position="668"/>
    </location>
</feature>
<feature type="compositionally biased region" description="Polar residues" evidence="2">
    <location>
        <begin position="410"/>
        <end position="428"/>
    </location>
</feature>
<dbReference type="EMBL" id="AMPZ03000005">
    <property type="protein sequence ID" value="KAH9583689.1"/>
    <property type="molecule type" value="Genomic_DNA"/>
</dbReference>
<feature type="compositionally biased region" description="Polar residues" evidence="2">
    <location>
        <begin position="375"/>
        <end position="403"/>
    </location>
</feature>
<feature type="coiled-coil region" evidence="1">
    <location>
        <begin position="84"/>
        <end position="153"/>
    </location>
</feature>
<organism evidence="3 4">
    <name type="scientific">Schistosoma haematobium</name>
    <name type="common">Blood fluke</name>
    <dbReference type="NCBI Taxonomy" id="6185"/>
    <lineage>
        <taxon>Eukaryota</taxon>
        <taxon>Metazoa</taxon>
        <taxon>Spiralia</taxon>
        <taxon>Lophotrochozoa</taxon>
        <taxon>Platyhelminthes</taxon>
        <taxon>Trematoda</taxon>
        <taxon>Digenea</taxon>
        <taxon>Strigeidida</taxon>
        <taxon>Schistosomatoidea</taxon>
        <taxon>Schistosomatidae</taxon>
        <taxon>Schistosoma</taxon>
    </lineage>
</organism>
<proteinExistence type="predicted"/>
<protein>
    <submittedName>
        <fullName evidence="3">Uncharacterized protein</fullName>
    </submittedName>
</protein>
<keyword evidence="1" id="KW-0175">Coiled coil</keyword>
<evidence type="ECO:0000313" key="3">
    <source>
        <dbReference type="EMBL" id="KAH9583689.1"/>
    </source>
</evidence>
<feature type="coiled-coil region" evidence="1">
    <location>
        <begin position="1912"/>
        <end position="1939"/>
    </location>
</feature>
<feature type="region of interest" description="Disordered" evidence="2">
    <location>
        <begin position="1969"/>
        <end position="1992"/>
    </location>
</feature>
<feature type="region of interest" description="Disordered" evidence="2">
    <location>
        <begin position="832"/>
        <end position="854"/>
    </location>
</feature>
<reference evidence="3" key="1">
    <citation type="journal article" date="2012" name="Nat. Genet.">
        <title>Whole-genome sequence of Schistosoma haematobium.</title>
        <authorList>
            <person name="Young N.D."/>
            <person name="Jex A.R."/>
            <person name="Li B."/>
            <person name="Liu S."/>
            <person name="Yang L."/>
            <person name="Xiong Z."/>
            <person name="Li Y."/>
            <person name="Cantacessi C."/>
            <person name="Hall R.S."/>
            <person name="Xu X."/>
            <person name="Chen F."/>
            <person name="Wu X."/>
            <person name="Zerlotini A."/>
            <person name="Oliveira G."/>
            <person name="Hofmann A."/>
            <person name="Zhang G."/>
            <person name="Fang X."/>
            <person name="Kang Y."/>
            <person name="Campbell B.E."/>
            <person name="Loukas A."/>
            <person name="Ranganathan S."/>
            <person name="Rollinson D."/>
            <person name="Rinaldi G."/>
            <person name="Brindley P.J."/>
            <person name="Yang H."/>
            <person name="Wang J."/>
            <person name="Wang J."/>
            <person name="Gasser R.B."/>
        </authorList>
    </citation>
    <scope>NUCLEOTIDE SEQUENCE</scope>
</reference>
<sequence>MKEQLELLDFQIVEVENQKAMIEEELRKIPPTLHEGTQTEESSDSHQLICQLKEQLSLLRSDLSNQKAETAAAVAKHIHMDNLIKELRRDNIELRDQLSHVDDAENSLAESDKPIAADVKLLKAQLAEQLERVKDLEEKLNSSRLYSEKLESRVQDLIGKNSCHPSTESVSFEIDHSEQNTTAVLHSMDDTKPVTVSQSQPPPLKTTGAQPKVDDILLQQTIHTFQALLDERDQEISQLKKHIVQNPSNTELTSDINLPKLYESSIQTELNNEQMEKLSNLKDTLNSGGQLLTSEQYETLNNELNETLKTLTNNPDNRNIPSSEQLSSSTNEKEKSTQNYGDLIQTVNKLRKASETIKPMSTSSELKPSDIVDQANPNTIERSCHTPSDNGKQELTSRITTSLLEKPESEQQQPLKTRNAASPSTSPIRNLLHRPSSIFGREGNSARSSISDPNKKPGLFNKVENFFKTNSPKYESVAVGNSTDEAVTTENNENTDQQQTHPTVLPKISVSYQSGDFQDSKNHDIKNEIMNETAVKNNVTESSVNITESTNSGPVSTPIDVTSKPQNSSIATQNNEMLKTKSDSSDKISNPIGLSSNSKITVAKPPELKSEVSINNNTTNTHNESNVISSVVKPDTQSSKKESDSKTSSSHEANASTKTAESMKSNTVNTPIITDTTNSTTKDVQNKKTMPENISTPVKDSSNKNNNTKSSDTHLSTNEPAPSQKEIKSTPSVSSKSTDSKIAAETENPPKVSSTDPSSSNMTDHINSLDVKSKFNNKHTINYNKQNQDNVISPEQPANNNINKSDHSKLSKIALRRDTVVLENPKSLLPTTTDINIDNSQKETSNDQLKNPTNESVSRLITDIEQLRNELCKFPASINHTKVSIASQTNQQNMLNCSTQTIPSTVNCDQNQLENNTFQLQLESLILYSIKYDINLSKKNNSSTKVMQYPLQMKKTPYLTHSKVLEYSSSLKETNKSLMYNTCPQQSINHSYEFASSLFHSLQKEYVKNFNKLSSSNLNDLNLFTLTQFILQTYDIWNYDLNSENYSSNTNPIRIKRNSTTNNNLNQLSIIKTPLHYKINIRQFCNNLLLCIICIYMDTEQLSPRQRYTRIISFIKKLMNNYFHHTNNTNNNDYFFNEFHQFCNEKLLHNHLWFSQIIYEGLILLQPFHIEWIHSCIDLINLSNHTLQKIKFRLTTNITITLPNIKLNNDSIFELIPSTMINSLCRTNEMYNLIYLRILYTNLILTPMNLTLIIKIYNSFVDAINYLLSLSNYTTTTTTTSLYRNITEPIIDLSYITSQLLQLFIQLKYRLWEMMIQPIVNNNQNTLILDQLLNCINPQVLKHFNTICSNTNHHSNIYLFILIFRILMSVQFESDCLIHETQPINSPIYGFNYSVIMSSLTNCSITGPSKSDHILCEDNETYHHLLYHIYEMCYAEWLMTGLWPYNKVKMFNDHHHHHSQQLSVQYLWFHALKQKDELMTLLFHNSLINNFKFGLQQLVKQKSINIKLWLPVKFNSTDLNNGTFWSRVYLAAIMQWYDTNPKSTNCGTIISKLSHILNINSSTTSNKRTNYMNINNYNKSCCRVFLRKLEEVRCNWSYSNYVNYDLMYIWCLMSDDIHCCSTSGNVYQGSDNNNADLYHPSIIFEKNLNMLPDNVVTQLKLAYFIEPSILFTTISHKTVSEYILKYQQQLANTKCSYSENNVDQKLVENLRCQIESLKQEIKRLQRGASTAEERTVNGNTGEFHTSHSSPSHFYSMDPYGSVDKQNEEKSYSLHNPSYYSTQLQELRQTGDLELVRAHLSLSERRRRELERRITELTDELARSRAEARSAETSLSAARRTEAALRRRLLVAMDSRGSPNGNYEMNISRNSHEFSSNESSEMMNALELQADMIKLQATNASLTEAALLDRTRLHDQAMRIDQLESEHKALLDRVSCLQAAETGAQRGIVRLQALYEDMLREYSESKPLELPNVRGRHHQRSSSRNSRNNDFITNANYNDKYRATSRNNDVRATEQQIFEVQAMNSPRKRSIYENSGEIVTASSTTIPVGSCNSPVCIAVRNLLKAFQDRYSDLMDQFIQIQHNPTLTNGHLNEMNINNNNNNTHNNNNSIILRKSSQTSAFIKELYTQLNNISNLLNENNHQMIQNYELNEHIQLCIRLIHSLDNWINSCLTQNDMEIAHLRLFIMNLQLRNNNNNSTGIEQNTTIFTSSMNSPGSNDNNEQNKQTFSCSISINKKQDPSKFLLNEQELFNLREKLRLTEAQLQLTSMMQTT</sequence>
<feature type="region of interest" description="Disordered" evidence="2">
    <location>
        <begin position="545"/>
        <end position="765"/>
    </location>
</feature>
<reference evidence="3" key="3">
    <citation type="submission" date="2021-06" db="EMBL/GenBank/DDBJ databases">
        <title>Chromosome-level genome assembly for S. haematobium.</title>
        <authorList>
            <person name="Stroehlein A.J."/>
        </authorList>
    </citation>
    <scope>NUCLEOTIDE SEQUENCE</scope>
</reference>
<gene>
    <name evidence="3" type="ORF">MS3_00010966</name>
</gene>
<dbReference type="KEGG" id="shx:MS3_00010966"/>
<dbReference type="RefSeq" id="XP_051066934.1">
    <property type="nucleotide sequence ID" value="XM_051219381.1"/>
</dbReference>
<feature type="region of interest" description="Disordered" evidence="2">
    <location>
        <begin position="785"/>
        <end position="806"/>
    </location>
</feature>
<feature type="compositionally biased region" description="Polar residues" evidence="2">
    <location>
        <begin position="751"/>
        <end position="765"/>
    </location>
</feature>
<feature type="region of interest" description="Disordered" evidence="2">
    <location>
        <begin position="309"/>
        <end position="341"/>
    </location>
</feature>
<feature type="region of interest" description="Disordered" evidence="2">
    <location>
        <begin position="1724"/>
        <end position="1761"/>
    </location>
</feature>
<feature type="region of interest" description="Disordered" evidence="2">
    <location>
        <begin position="356"/>
        <end position="458"/>
    </location>
</feature>
<feature type="compositionally biased region" description="Polar residues" evidence="2">
    <location>
        <begin position="315"/>
        <end position="330"/>
    </location>
</feature>
<reference evidence="3" key="4">
    <citation type="journal article" date="2022" name="PLoS Pathog.">
        <title>Chromosome-level genome of Schistosoma haematobium underpins genome-wide explorations of molecular variation.</title>
        <authorList>
            <person name="Stroehlein A.J."/>
            <person name="Korhonen P.K."/>
            <person name="Lee V.V."/>
            <person name="Ralph S.A."/>
            <person name="Mentink-Kane M."/>
            <person name="You H."/>
            <person name="McManus D.P."/>
            <person name="Tchuente L.T."/>
            <person name="Stothard J.R."/>
            <person name="Kaur P."/>
            <person name="Dudchenko O."/>
            <person name="Aiden E.L."/>
            <person name="Yang B."/>
            <person name="Yang H."/>
            <person name="Emery A.M."/>
            <person name="Webster B.L."/>
            <person name="Brindley P.J."/>
            <person name="Rollinson D."/>
            <person name="Chang B.C.H."/>
            <person name="Gasser R.B."/>
            <person name="Young N.D."/>
        </authorList>
    </citation>
    <scope>NUCLEOTIDE SEQUENCE</scope>
</reference>
<accession>A0A922IP49</accession>
<reference evidence="3" key="2">
    <citation type="journal article" date="2019" name="Gigascience">
        <title>High-quality Schistosoma haematobium genome achieved by single-molecule and long-range sequencing.</title>
        <authorList>
            <person name="Stroehlein A.J."/>
            <person name="Korhonen P.K."/>
            <person name="Chong T.M."/>
            <person name="Lim Y.L."/>
            <person name="Chan K.G."/>
            <person name="Webster B."/>
            <person name="Rollinson D."/>
            <person name="Brindley P.J."/>
            <person name="Gasser R.B."/>
            <person name="Young N.D."/>
        </authorList>
    </citation>
    <scope>NUCLEOTIDE SEQUENCE</scope>
</reference>
<evidence type="ECO:0000313" key="4">
    <source>
        <dbReference type="Proteomes" id="UP000471633"/>
    </source>
</evidence>
<feature type="compositionally biased region" description="Polar residues" evidence="2">
    <location>
        <begin position="785"/>
        <end position="803"/>
    </location>
</feature>
<feature type="compositionally biased region" description="Low complexity" evidence="2">
    <location>
        <begin position="669"/>
        <end position="681"/>
    </location>
</feature>
<dbReference type="Proteomes" id="UP000471633">
    <property type="component" value="Unassembled WGS sequence"/>
</dbReference>